<dbReference type="AlphaFoldDB" id="A0A0D3DTD3"/>
<dbReference type="Proteomes" id="UP000032141">
    <property type="component" value="Chromosome C8"/>
</dbReference>
<dbReference type="HOGENOM" id="CLU_1930478_0_0_1"/>
<reference evidence="1 2" key="1">
    <citation type="journal article" date="2014" name="Genome Biol.">
        <title>Transcriptome and methylome profiling reveals relics of genome dominance in the mesopolyploid Brassica oleracea.</title>
        <authorList>
            <person name="Parkin I.A."/>
            <person name="Koh C."/>
            <person name="Tang H."/>
            <person name="Robinson S.J."/>
            <person name="Kagale S."/>
            <person name="Clarke W.E."/>
            <person name="Town C.D."/>
            <person name="Nixon J."/>
            <person name="Krishnakumar V."/>
            <person name="Bidwell S.L."/>
            <person name="Denoeud F."/>
            <person name="Belcram H."/>
            <person name="Links M.G."/>
            <person name="Just J."/>
            <person name="Clarke C."/>
            <person name="Bender T."/>
            <person name="Huebert T."/>
            <person name="Mason A.S."/>
            <person name="Pires J.C."/>
            <person name="Barker G."/>
            <person name="Moore J."/>
            <person name="Walley P.G."/>
            <person name="Manoli S."/>
            <person name="Batley J."/>
            <person name="Edwards D."/>
            <person name="Nelson M.N."/>
            <person name="Wang X."/>
            <person name="Paterson A.H."/>
            <person name="King G."/>
            <person name="Bancroft I."/>
            <person name="Chalhoub B."/>
            <person name="Sharpe A.G."/>
        </authorList>
    </citation>
    <scope>NUCLEOTIDE SEQUENCE</scope>
    <source>
        <strain evidence="1 2">cv. TO1000</strain>
    </source>
</reference>
<proteinExistence type="predicted"/>
<keyword evidence="2" id="KW-1185">Reference proteome</keyword>
<dbReference type="Gramene" id="Bo8g089860.1">
    <property type="protein sequence ID" value="Bo8g089860.1"/>
    <property type="gene ID" value="Bo8g089860"/>
</dbReference>
<reference evidence="1" key="2">
    <citation type="submission" date="2015-03" db="UniProtKB">
        <authorList>
            <consortium name="EnsemblPlants"/>
        </authorList>
    </citation>
    <scope>IDENTIFICATION</scope>
</reference>
<sequence length="131" mass="14887">MQRFEVFRRAAMKIHEIDIGRGQIIDSDDGKIVAHIFYDGEILIVWGSSEQETVVLPSCEAEDIAGTEAMEQAIWLQELHRHTPGSEQGSHIVMKAFGKLKFKRMRRFIGVQDVTEDEFKLKGDNVGLSLK</sequence>
<protein>
    <submittedName>
        <fullName evidence="1">Uncharacterized protein</fullName>
    </submittedName>
</protein>
<dbReference type="EnsemblPlants" id="Bo8g089860.1">
    <property type="protein sequence ID" value="Bo8g089860.1"/>
    <property type="gene ID" value="Bo8g089860"/>
</dbReference>
<evidence type="ECO:0000313" key="2">
    <source>
        <dbReference type="Proteomes" id="UP000032141"/>
    </source>
</evidence>
<evidence type="ECO:0000313" key="1">
    <source>
        <dbReference type="EnsemblPlants" id="Bo8g089860.1"/>
    </source>
</evidence>
<organism evidence="1 2">
    <name type="scientific">Brassica oleracea var. oleracea</name>
    <dbReference type="NCBI Taxonomy" id="109376"/>
    <lineage>
        <taxon>Eukaryota</taxon>
        <taxon>Viridiplantae</taxon>
        <taxon>Streptophyta</taxon>
        <taxon>Embryophyta</taxon>
        <taxon>Tracheophyta</taxon>
        <taxon>Spermatophyta</taxon>
        <taxon>Magnoliopsida</taxon>
        <taxon>eudicotyledons</taxon>
        <taxon>Gunneridae</taxon>
        <taxon>Pentapetalae</taxon>
        <taxon>rosids</taxon>
        <taxon>malvids</taxon>
        <taxon>Brassicales</taxon>
        <taxon>Brassicaceae</taxon>
        <taxon>Brassiceae</taxon>
        <taxon>Brassica</taxon>
    </lineage>
</organism>
<accession>A0A0D3DTD3</accession>
<name>A0A0D3DTD3_BRAOL</name>
<dbReference type="eggNOG" id="KOG0017">
    <property type="taxonomic scope" value="Eukaryota"/>
</dbReference>